<organism evidence="1 2">
    <name type="scientific">Rivibacter subsaxonicus</name>
    <dbReference type="NCBI Taxonomy" id="457575"/>
    <lineage>
        <taxon>Bacteria</taxon>
        <taxon>Pseudomonadati</taxon>
        <taxon>Pseudomonadota</taxon>
        <taxon>Betaproteobacteria</taxon>
        <taxon>Burkholderiales</taxon>
        <taxon>Rivibacter</taxon>
    </lineage>
</organism>
<evidence type="ECO:0000313" key="2">
    <source>
        <dbReference type="Proteomes" id="UP000293671"/>
    </source>
</evidence>
<dbReference type="RefSeq" id="WP_130430953.1">
    <property type="nucleotide sequence ID" value="NZ_SHKP01000005.1"/>
</dbReference>
<dbReference type="InterPro" id="IPR012434">
    <property type="entry name" value="DUF1631"/>
</dbReference>
<evidence type="ECO:0000313" key="1">
    <source>
        <dbReference type="EMBL" id="RZU00493.1"/>
    </source>
</evidence>
<dbReference type="Pfam" id="PF07793">
    <property type="entry name" value="DUF1631"/>
    <property type="match status" value="2"/>
</dbReference>
<proteinExistence type="predicted"/>
<dbReference type="OrthoDB" id="6188167at2"/>
<sequence>MNNEFPPHAPLLERHIEACLADVPRWMAALSNDTRQVLQSPSTTRSLRSAGGVPMQAAEVALTRDQLLWVRRTAELLVQRWQNELAPRAARAAGAGRLSHSAFDSLALVDEAEAEENIELVKIVQAVELEHELVLRELAARSATLRGEGGVKRGSNLLRADLMVRAVWDASEALGLAPGARLALLRAAAAPLSRALGRAYADALERLNRWGVTPAAWRATALPGRRLPTPEPSGFDVTRPGALDMLRGRMQPQVPIGTPGAPDGLPDAMLTRVLGTSSSAAADPLANRLLERLPMLEAAARQVIERQVIELIARMVDAVLHDEQLRLPVRSAIAKLQVPLLRLALQEPKLFDDHHHPAWTFLNRIGSWTLGYDDDGDPRLCALMRSVDDLCARLEVAPTIDGETFVRALGDLEFIFEMDLSAECDAAQASIARLRRAERRTELKLGIRRAVQSRLHAAAPEFGLHQPAVQGAGLRLSDALKRFLTGPWVDVLTEVALRDGEDAPQVQALHGWIDELLQSLEVPRTPEERQRLLRRVPVLVQRLQQGLALTKLTPDERQAVLDELADRHMELLRPDARLATASAELLTPAEIVRRMREEDDDAALAASATPERAAQDSLLDFGTMHTVPAELLDGADAVAPRDWARHLALGTWCRLVPRGGWTVARLLWVSDSREYLLFSDADLGLTHALTRSAFERLVAEQLAAPLEERSLLERAVDSLLGQSG</sequence>
<accession>A0A4Q7VV99</accession>
<dbReference type="AlphaFoldDB" id="A0A4Q7VV99"/>
<dbReference type="EMBL" id="SHKP01000005">
    <property type="protein sequence ID" value="RZU00493.1"/>
    <property type="molecule type" value="Genomic_DNA"/>
</dbReference>
<dbReference type="Proteomes" id="UP000293671">
    <property type="component" value="Unassembled WGS sequence"/>
</dbReference>
<gene>
    <name evidence="1" type="ORF">EV670_1193</name>
</gene>
<reference evidence="1 2" key="1">
    <citation type="submission" date="2019-02" db="EMBL/GenBank/DDBJ databases">
        <title>Genomic Encyclopedia of Type Strains, Phase IV (KMG-IV): sequencing the most valuable type-strain genomes for metagenomic binning, comparative biology and taxonomic classification.</title>
        <authorList>
            <person name="Goeker M."/>
        </authorList>
    </citation>
    <scope>NUCLEOTIDE SEQUENCE [LARGE SCALE GENOMIC DNA]</scope>
    <source>
        <strain evidence="1 2">DSM 19570</strain>
    </source>
</reference>
<comment type="caution">
    <text evidence="1">The sequence shown here is derived from an EMBL/GenBank/DDBJ whole genome shotgun (WGS) entry which is preliminary data.</text>
</comment>
<name>A0A4Q7VV99_9BURK</name>
<keyword evidence="2" id="KW-1185">Reference proteome</keyword>
<protein>
    <submittedName>
        <fullName evidence="1">Uncharacterized protein DUF1631</fullName>
    </submittedName>
</protein>